<dbReference type="AlphaFoldDB" id="A0A1H3IEC3"/>
<evidence type="ECO:0000256" key="1">
    <source>
        <dbReference type="ARBA" id="ARBA00023125"/>
    </source>
</evidence>
<dbReference type="OrthoDB" id="9795923at2"/>
<dbReference type="NCBIfam" id="TIGR00738">
    <property type="entry name" value="rrf2_super"/>
    <property type="match status" value="1"/>
</dbReference>
<dbReference type="PANTHER" id="PTHR33221:SF4">
    <property type="entry name" value="HTH-TYPE TRANSCRIPTIONAL REPRESSOR NSRR"/>
    <property type="match status" value="1"/>
</dbReference>
<dbReference type="Proteomes" id="UP000198935">
    <property type="component" value="Unassembled WGS sequence"/>
</dbReference>
<evidence type="ECO:0000256" key="3">
    <source>
        <dbReference type="ARBA" id="ARBA00040173"/>
    </source>
</evidence>
<dbReference type="Gene3D" id="1.10.10.10">
    <property type="entry name" value="Winged helix-like DNA-binding domain superfamily/Winged helix DNA-binding domain"/>
    <property type="match status" value="1"/>
</dbReference>
<dbReference type="GO" id="GO:0003700">
    <property type="term" value="F:DNA-binding transcription factor activity"/>
    <property type="evidence" value="ECO:0007669"/>
    <property type="project" value="TreeGrafter"/>
</dbReference>
<keyword evidence="1" id="KW-0238">DNA-binding</keyword>
<evidence type="ECO:0000313" key="5">
    <source>
        <dbReference type="Proteomes" id="UP000198935"/>
    </source>
</evidence>
<gene>
    <name evidence="4" type="ORF">SAMN05421736_101784</name>
</gene>
<evidence type="ECO:0000313" key="4">
    <source>
        <dbReference type="EMBL" id="SDY25448.1"/>
    </source>
</evidence>
<dbReference type="InterPro" id="IPR030489">
    <property type="entry name" value="TR_Rrf2-type_CS"/>
</dbReference>
<dbReference type="PROSITE" id="PS01332">
    <property type="entry name" value="HTH_RRF2_1"/>
    <property type="match status" value="1"/>
</dbReference>
<dbReference type="PROSITE" id="PS51197">
    <property type="entry name" value="HTH_RRF2_2"/>
    <property type="match status" value="1"/>
</dbReference>
<dbReference type="EMBL" id="FNPI01000001">
    <property type="protein sequence ID" value="SDY25448.1"/>
    <property type="molecule type" value="Genomic_DNA"/>
</dbReference>
<comment type="cofactor">
    <cofactor evidence="2">
        <name>[2Fe-2S] cluster</name>
        <dbReference type="ChEBI" id="CHEBI:190135"/>
    </cofactor>
</comment>
<dbReference type="InterPro" id="IPR000944">
    <property type="entry name" value="Tscrpt_reg_Rrf2"/>
</dbReference>
<sequence length="143" mass="16112">MQLTIYTDYALRVLIYLGAQPVGKLSNIREIAGCYNISYNHLSKVVYELGKFGLIETIRGRNGGIRLSKDPGQINIGRVVRYTESPLAIVECFDDTRNTCKISSACRLKGILNEALHAYLEVLDNYTLEDLLVNKETLNELLK</sequence>
<dbReference type="SUPFAM" id="SSF46785">
    <property type="entry name" value="Winged helix' DNA-binding domain"/>
    <property type="match status" value="1"/>
</dbReference>
<reference evidence="5" key="1">
    <citation type="submission" date="2016-10" db="EMBL/GenBank/DDBJ databases">
        <authorList>
            <person name="Varghese N."/>
            <person name="Submissions S."/>
        </authorList>
    </citation>
    <scope>NUCLEOTIDE SEQUENCE [LARGE SCALE GENOMIC DNA]</scope>
    <source>
        <strain evidence="5">SP</strain>
    </source>
</reference>
<proteinExistence type="predicted"/>
<dbReference type="InterPro" id="IPR036390">
    <property type="entry name" value="WH_DNA-bd_sf"/>
</dbReference>
<organism evidence="4 5">
    <name type="scientific">Evansella caseinilytica</name>
    <dbReference type="NCBI Taxonomy" id="1503961"/>
    <lineage>
        <taxon>Bacteria</taxon>
        <taxon>Bacillati</taxon>
        <taxon>Bacillota</taxon>
        <taxon>Bacilli</taxon>
        <taxon>Bacillales</taxon>
        <taxon>Bacillaceae</taxon>
        <taxon>Evansella</taxon>
    </lineage>
</organism>
<dbReference type="Pfam" id="PF02082">
    <property type="entry name" value="Rrf2"/>
    <property type="match status" value="1"/>
</dbReference>
<name>A0A1H3IEC3_9BACI</name>
<keyword evidence="5" id="KW-1185">Reference proteome</keyword>
<protein>
    <recommendedName>
        <fullName evidence="3">HTH-type transcriptional regulator NsrR</fullName>
    </recommendedName>
</protein>
<evidence type="ECO:0000256" key="2">
    <source>
        <dbReference type="ARBA" id="ARBA00034078"/>
    </source>
</evidence>
<dbReference type="PANTHER" id="PTHR33221">
    <property type="entry name" value="WINGED HELIX-TURN-HELIX TRANSCRIPTIONAL REGULATOR, RRF2 FAMILY"/>
    <property type="match status" value="1"/>
</dbReference>
<dbReference type="InterPro" id="IPR036388">
    <property type="entry name" value="WH-like_DNA-bd_sf"/>
</dbReference>
<dbReference type="STRING" id="1503961.SAMN05421736_101784"/>
<accession>A0A1H3IEC3</accession>
<dbReference type="GO" id="GO:0005829">
    <property type="term" value="C:cytosol"/>
    <property type="evidence" value="ECO:0007669"/>
    <property type="project" value="TreeGrafter"/>
</dbReference>
<dbReference type="GO" id="GO:0003677">
    <property type="term" value="F:DNA binding"/>
    <property type="evidence" value="ECO:0007669"/>
    <property type="project" value="UniProtKB-KW"/>
</dbReference>